<reference evidence="2" key="1">
    <citation type="submission" date="2020-04" db="EMBL/GenBank/DDBJ databases">
        <authorList>
            <person name="Neveu A P."/>
        </authorList>
    </citation>
    <scope>NUCLEOTIDE SEQUENCE</scope>
    <source>
        <tissue evidence="2">Whole embryo</tissue>
    </source>
</reference>
<feature type="compositionally biased region" description="Basic and acidic residues" evidence="1">
    <location>
        <begin position="44"/>
        <end position="56"/>
    </location>
</feature>
<accession>A0A6F9DLZ2</accession>
<gene>
    <name evidence="2" type="primary">Mrps28</name>
</gene>
<dbReference type="GO" id="GO:0005763">
    <property type="term" value="C:mitochondrial small ribosomal subunit"/>
    <property type="evidence" value="ECO:0007669"/>
    <property type="project" value="TreeGrafter"/>
</dbReference>
<keyword evidence="2" id="KW-0687">Ribonucleoprotein</keyword>
<proteinExistence type="evidence at transcript level"/>
<name>A0A6F9DLZ2_9ASCI</name>
<dbReference type="PANTHER" id="PTHR13447">
    <property type="entry name" value="MITOCHONDRIAL 28S RIBOSOMAL PROTEIN S28"/>
    <property type="match status" value="1"/>
</dbReference>
<dbReference type="PANTHER" id="PTHR13447:SF2">
    <property type="entry name" value="SMALL RIBOSOMAL SUBUNIT PROTEIN BS1M"/>
    <property type="match status" value="1"/>
</dbReference>
<dbReference type="Pfam" id="PF10246">
    <property type="entry name" value="MRP-S35"/>
    <property type="match status" value="1"/>
</dbReference>
<protein>
    <submittedName>
        <fullName evidence="2">Mitochondrial ribosomal protein S28</fullName>
    </submittedName>
</protein>
<keyword evidence="2" id="KW-0689">Ribosomal protein</keyword>
<evidence type="ECO:0000313" key="2">
    <source>
        <dbReference type="EMBL" id="CAB3264006.1"/>
    </source>
</evidence>
<feature type="region of interest" description="Disordered" evidence="1">
    <location>
        <begin position="44"/>
        <end position="79"/>
    </location>
</feature>
<evidence type="ECO:0000256" key="1">
    <source>
        <dbReference type="SAM" id="MobiDB-lite"/>
    </source>
</evidence>
<dbReference type="EMBL" id="LR788144">
    <property type="protein sequence ID" value="CAB3264006.1"/>
    <property type="molecule type" value="mRNA"/>
</dbReference>
<sequence length="203" mass="22991">MSAVAKLCWRHKGLNIRLFNLSQKRFASGDGLSSMDHVLANIGTRKENEQKDEKAQSDSTPQSARQLAQQPVQETSISTKKPKSFATLLRNSGFIHLGQFKNSYAVGKILEIQDNNAFVDFGGKFHFVCPIPEENQEEYRRGRLVSVMLHDFELSARFLGASKDTTLLEASGHIIGLLRKRNREEPKSFKEEFDPFIEPEPKP</sequence>
<dbReference type="InterPro" id="IPR019375">
    <property type="entry name" value="Ribosomal_bS1m"/>
</dbReference>
<feature type="compositionally biased region" description="Polar residues" evidence="1">
    <location>
        <begin position="57"/>
        <end position="79"/>
    </location>
</feature>
<dbReference type="AlphaFoldDB" id="A0A6F9DLZ2"/>
<organism evidence="2">
    <name type="scientific">Phallusia mammillata</name>
    <dbReference type="NCBI Taxonomy" id="59560"/>
    <lineage>
        <taxon>Eukaryota</taxon>
        <taxon>Metazoa</taxon>
        <taxon>Chordata</taxon>
        <taxon>Tunicata</taxon>
        <taxon>Ascidiacea</taxon>
        <taxon>Phlebobranchia</taxon>
        <taxon>Ascidiidae</taxon>
        <taxon>Phallusia</taxon>
    </lineage>
</organism>